<keyword evidence="2" id="KW-1185">Reference proteome</keyword>
<protein>
    <submittedName>
        <fullName evidence="1">Uncharacterized protein</fullName>
    </submittedName>
</protein>
<name>A0ABR5C473_9TREE</name>
<sequence>MSDWVTDDVLTDYSLVPDGFSSSDFG</sequence>
<reference evidence="1 2" key="1">
    <citation type="submission" date="2015-01" db="EMBL/GenBank/DDBJ databases">
        <title>The Genome Sequence of Cryptococcus gattii EJB2.</title>
        <authorList>
            <consortium name="The Broad Institute Genomics Platform"/>
            <person name="Cuomo C."/>
            <person name="Litvintseva A."/>
            <person name="Chen Y."/>
            <person name="Heitman J."/>
            <person name="Sun S."/>
            <person name="Springer D."/>
            <person name="Dromer F."/>
            <person name="Young S."/>
            <person name="Zeng Q."/>
            <person name="Gargeya S."/>
            <person name="Abouelleil A."/>
            <person name="Alvarado L."/>
            <person name="Chapman S.B."/>
            <person name="Gainer-Dewar J."/>
            <person name="Goldberg J."/>
            <person name="Griggs A."/>
            <person name="Gujja S."/>
            <person name="Hansen M."/>
            <person name="Howarth C."/>
            <person name="Imamovic A."/>
            <person name="Larimer J."/>
            <person name="Murphy C."/>
            <person name="Naylor J."/>
            <person name="Pearson M."/>
            <person name="Priest M."/>
            <person name="Roberts A."/>
            <person name="Saif S."/>
            <person name="Shea T."/>
            <person name="Sykes S."/>
            <person name="Wortman J."/>
            <person name="Nusbaum C."/>
            <person name="Birren B."/>
        </authorList>
    </citation>
    <scope>NUCLEOTIDE SEQUENCE [LARGE SCALE GENOMIC DNA]</scope>
    <source>
        <strain evidence="1 2">EJB2</strain>
    </source>
</reference>
<dbReference type="EMBL" id="KN848554">
    <property type="protein sequence ID" value="KIR82712.1"/>
    <property type="molecule type" value="Genomic_DNA"/>
</dbReference>
<gene>
    <name evidence="1" type="ORF">I306_00183</name>
</gene>
<proteinExistence type="predicted"/>
<evidence type="ECO:0000313" key="2">
    <source>
        <dbReference type="Proteomes" id="UP000054272"/>
    </source>
</evidence>
<evidence type="ECO:0000313" key="1">
    <source>
        <dbReference type="EMBL" id="KIR82712.1"/>
    </source>
</evidence>
<dbReference type="Proteomes" id="UP000054272">
    <property type="component" value="Unassembled WGS sequence"/>
</dbReference>
<accession>A0ABR5C473</accession>
<organism evidence="1 2">
    <name type="scientific">Cryptococcus gattii EJB2</name>
    <dbReference type="NCBI Taxonomy" id="1296103"/>
    <lineage>
        <taxon>Eukaryota</taxon>
        <taxon>Fungi</taxon>
        <taxon>Dikarya</taxon>
        <taxon>Basidiomycota</taxon>
        <taxon>Agaricomycotina</taxon>
        <taxon>Tremellomycetes</taxon>
        <taxon>Tremellales</taxon>
        <taxon>Cryptococcaceae</taxon>
        <taxon>Cryptococcus</taxon>
        <taxon>Cryptococcus gattii species complex</taxon>
    </lineage>
</organism>